<keyword evidence="1" id="KW-0472">Membrane</keyword>
<evidence type="ECO:0000256" key="1">
    <source>
        <dbReference type="SAM" id="Phobius"/>
    </source>
</evidence>
<organism evidence="2 3">
    <name type="scientific">Salinimicrobium flavum</name>
    <dbReference type="NCBI Taxonomy" id="1737065"/>
    <lineage>
        <taxon>Bacteria</taxon>
        <taxon>Pseudomonadati</taxon>
        <taxon>Bacteroidota</taxon>
        <taxon>Flavobacteriia</taxon>
        <taxon>Flavobacteriales</taxon>
        <taxon>Flavobacteriaceae</taxon>
        <taxon>Salinimicrobium</taxon>
    </lineage>
</organism>
<feature type="transmembrane region" description="Helical" evidence="1">
    <location>
        <begin position="148"/>
        <end position="168"/>
    </location>
</feature>
<keyword evidence="1" id="KW-1133">Transmembrane helix</keyword>
<dbReference type="Gene3D" id="1.20.1260.100">
    <property type="entry name" value="TspO/MBR protein"/>
    <property type="match status" value="1"/>
</dbReference>
<reference evidence="3" key="1">
    <citation type="journal article" date="2019" name="Int. J. Syst. Evol. Microbiol.">
        <title>The Global Catalogue of Microorganisms (GCM) 10K type strain sequencing project: providing services to taxonomists for standard genome sequencing and annotation.</title>
        <authorList>
            <consortium name="The Broad Institute Genomics Platform"/>
            <consortium name="The Broad Institute Genome Sequencing Center for Infectious Disease"/>
            <person name="Wu L."/>
            <person name="Ma J."/>
        </authorList>
    </citation>
    <scope>NUCLEOTIDE SEQUENCE [LARGE SCALE GENOMIC DNA]</scope>
    <source>
        <strain evidence="3">KCTC 42585</strain>
    </source>
</reference>
<evidence type="ECO:0000313" key="2">
    <source>
        <dbReference type="EMBL" id="MFD2519114.1"/>
    </source>
</evidence>
<gene>
    <name evidence="2" type="ORF">ACFSTG_14495</name>
</gene>
<protein>
    <submittedName>
        <fullName evidence="2">Tryptophan-rich sensory protein</fullName>
    </submittedName>
</protein>
<dbReference type="Proteomes" id="UP001597468">
    <property type="component" value="Unassembled WGS sequence"/>
</dbReference>
<dbReference type="PANTHER" id="PTHR33802:SF1">
    <property type="entry name" value="XK-RELATED PROTEIN"/>
    <property type="match status" value="1"/>
</dbReference>
<feature type="transmembrane region" description="Helical" evidence="1">
    <location>
        <begin position="48"/>
        <end position="69"/>
    </location>
</feature>
<feature type="transmembrane region" description="Helical" evidence="1">
    <location>
        <begin position="180"/>
        <end position="199"/>
    </location>
</feature>
<dbReference type="EMBL" id="JBHULT010000012">
    <property type="protein sequence ID" value="MFD2519114.1"/>
    <property type="molecule type" value="Genomic_DNA"/>
</dbReference>
<proteinExistence type="predicted"/>
<dbReference type="InterPro" id="IPR038330">
    <property type="entry name" value="TspO/MBR-related_sf"/>
</dbReference>
<feature type="transmembrane region" description="Helical" evidence="1">
    <location>
        <begin position="7"/>
        <end position="28"/>
    </location>
</feature>
<keyword evidence="1" id="KW-0812">Transmembrane</keyword>
<feature type="transmembrane region" description="Helical" evidence="1">
    <location>
        <begin position="81"/>
        <end position="102"/>
    </location>
</feature>
<dbReference type="PANTHER" id="PTHR33802">
    <property type="entry name" value="SI:CH211-161H7.5-RELATED"/>
    <property type="match status" value="1"/>
</dbReference>
<evidence type="ECO:0000313" key="3">
    <source>
        <dbReference type="Proteomes" id="UP001597468"/>
    </source>
</evidence>
<feature type="transmembrane region" description="Helical" evidence="1">
    <location>
        <begin position="108"/>
        <end position="127"/>
    </location>
</feature>
<sequence>MKRTLQILNILAFIVMVVFNYLSNTGMINGETMASISRKYENLFTPAGYAFSIWGLIYLSLFGFVIYQARDLFTKYSSNPVTLQVGWWFIISCTANVLWIFAWLNEAILLSVLLMILLLFSLIKIILNTRMELDDEPLPIIGFVWWPFSFYSGWIAVALIANIAAYLTSINWNGFGISEVSWTIIMILIAGVVNLVITWTRNMREFALVGVWALVAIAIANWNDQPSVVITSLAVAAILLVSSSIHGYQNREYSPWKKL</sequence>
<feature type="transmembrane region" description="Helical" evidence="1">
    <location>
        <begin position="206"/>
        <end position="222"/>
    </location>
</feature>
<accession>A0ABW5J0V4</accession>
<name>A0ABW5J0V4_9FLAO</name>
<keyword evidence="3" id="KW-1185">Reference proteome</keyword>
<feature type="transmembrane region" description="Helical" evidence="1">
    <location>
        <begin position="228"/>
        <end position="248"/>
    </location>
</feature>
<dbReference type="RefSeq" id="WP_380754699.1">
    <property type="nucleotide sequence ID" value="NZ_JBHULT010000012.1"/>
</dbReference>
<comment type="caution">
    <text evidence="2">The sequence shown here is derived from an EMBL/GenBank/DDBJ whole genome shotgun (WGS) entry which is preliminary data.</text>
</comment>